<proteinExistence type="predicted"/>
<name>S4N3Y3_9ACTN</name>
<comment type="caution">
    <text evidence="1">The sequence shown here is derived from an EMBL/GenBank/DDBJ whole genome shotgun (WGS) entry which is preliminary data.</text>
</comment>
<organism evidence="1 2">
    <name type="scientific">Streptomyces afghaniensis 772</name>
    <dbReference type="NCBI Taxonomy" id="1283301"/>
    <lineage>
        <taxon>Bacteria</taxon>
        <taxon>Bacillati</taxon>
        <taxon>Actinomycetota</taxon>
        <taxon>Actinomycetes</taxon>
        <taxon>Kitasatosporales</taxon>
        <taxon>Streptomycetaceae</taxon>
        <taxon>Streptomyces</taxon>
    </lineage>
</organism>
<dbReference type="AlphaFoldDB" id="S4N3Y3"/>
<keyword evidence="2" id="KW-1185">Reference proteome</keyword>
<gene>
    <name evidence="1" type="ORF">STAFG_0340</name>
</gene>
<reference evidence="1 2" key="1">
    <citation type="submission" date="2013-02" db="EMBL/GenBank/DDBJ databases">
        <title>Draft Genome Sequence of Streptomyces afghaniensis, Which Produces Compounds of the Julimycin B-Complex.</title>
        <authorList>
            <person name="Gruening B.A."/>
            <person name="Praeg A."/>
            <person name="Erxleben A."/>
            <person name="Guenther S."/>
            <person name="Fiedler H.-P."/>
            <person name="Goodfellow M."/>
            <person name="Mueller M."/>
        </authorList>
    </citation>
    <scope>NUCLEOTIDE SEQUENCE [LARGE SCALE GENOMIC DNA]</scope>
    <source>
        <strain evidence="1 2">772</strain>
    </source>
</reference>
<dbReference type="Proteomes" id="UP000015001">
    <property type="component" value="Unassembled WGS sequence"/>
</dbReference>
<evidence type="ECO:0000313" key="2">
    <source>
        <dbReference type="Proteomes" id="UP000015001"/>
    </source>
</evidence>
<dbReference type="EMBL" id="AOPY01001119">
    <property type="protein sequence ID" value="EPJ42607.1"/>
    <property type="molecule type" value="Genomic_DNA"/>
</dbReference>
<protein>
    <submittedName>
        <fullName evidence="1">Uncharacterized protein</fullName>
    </submittedName>
</protein>
<sequence length="33" mass="3661">MSRIQLQMMSQLSQLLALQTASVTDRLNGKVAK</sequence>
<accession>S4N3Y3</accession>
<dbReference type="HOGENOM" id="CLU_3383955_0_0_11"/>
<evidence type="ECO:0000313" key="1">
    <source>
        <dbReference type="EMBL" id="EPJ42607.1"/>
    </source>
</evidence>